<dbReference type="NCBIfam" id="TIGR02206">
    <property type="entry name" value="intg_mem_TP0381"/>
    <property type="match status" value="1"/>
</dbReference>
<proteinExistence type="predicted"/>
<keyword evidence="3" id="KW-1185">Reference proteome</keyword>
<feature type="transmembrane region" description="Helical" evidence="1">
    <location>
        <begin position="78"/>
        <end position="96"/>
    </location>
</feature>
<feature type="transmembrane region" description="Helical" evidence="1">
    <location>
        <begin position="47"/>
        <end position="66"/>
    </location>
</feature>
<organism evidence="2 3">
    <name type="scientific">Bacillus seohaeanensis</name>
    <dbReference type="NCBI Taxonomy" id="284580"/>
    <lineage>
        <taxon>Bacteria</taxon>
        <taxon>Bacillati</taxon>
        <taxon>Bacillota</taxon>
        <taxon>Bacilli</taxon>
        <taxon>Bacillales</taxon>
        <taxon>Bacillaceae</taxon>
        <taxon>Bacillus</taxon>
    </lineage>
</organism>
<evidence type="ECO:0000256" key="1">
    <source>
        <dbReference type="SAM" id="Phobius"/>
    </source>
</evidence>
<dbReference type="RefSeq" id="WP_377933933.1">
    <property type="nucleotide sequence ID" value="NZ_JBHUMF010000015.1"/>
</dbReference>
<reference evidence="3" key="1">
    <citation type="journal article" date="2019" name="Int. J. Syst. Evol. Microbiol.">
        <title>The Global Catalogue of Microorganisms (GCM) 10K type strain sequencing project: providing services to taxonomists for standard genome sequencing and annotation.</title>
        <authorList>
            <consortium name="The Broad Institute Genomics Platform"/>
            <consortium name="The Broad Institute Genome Sequencing Center for Infectious Disease"/>
            <person name="Wu L."/>
            <person name="Ma J."/>
        </authorList>
    </citation>
    <scope>NUCLEOTIDE SEQUENCE [LARGE SCALE GENOMIC DNA]</scope>
    <source>
        <strain evidence="3">KCTC 3913</strain>
    </source>
</reference>
<gene>
    <name evidence="2" type="ORF">ACFSUL_06940</name>
</gene>
<name>A0ABW5RPS5_9BACI</name>
<feature type="transmembrane region" description="Helical" evidence="1">
    <location>
        <begin position="103"/>
        <end position="120"/>
    </location>
</feature>
<comment type="caution">
    <text evidence="2">The sequence shown here is derived from an EMBL/GenBank/DDBJ whole genome shotgun (WGS) entry which is preliminary data.</text>
</comment>
<evidence type="ECO:0000313" key="3">
    <source>
        <dbReference type="Proteomes" id="UP001597506"/>
    </source>
</evidence>
<keyword evidence="1" id="KW-0472">Membrane</keyword>
<feature type="transmembrane region" description="Helical" evidence="1">
    <location>
        <begin position="163"/>
        <end position="183"/>
    </location>
</feature>
<feature type="transmembrane region" description="Helical" evidence="1">
    <location>
        <begin position="12"/>
        <end position="35"/>
    </location>
</feature>
<feature type="transmembrane region" description="Helical" evidence="1">
    <location>
        <begin position="209"/>
        <end position="231"/>
    </location>
</feature>
<feature type="transmembrane region" description="Helical" evidence="1">
    <location>
        <begin position="132"/>
        <end position="151"/>
    </location>
</feature>
<evidence type="ECO:0000313" key="2">
    <source>
        <dbReference type="EMBL" id="MFD2680489.1"/>
    </source>
</evidence>
<keyword evidence="1" id="KW-1133">Transmembrane helix</keyword>
<accession>A0ABW5RPS5</accession>
<sequence length="248" mass="29505">MFTPENMMTFTLFSSSHFGALAVFFVLFFILFLNKERLRREGRFEKITGHMLVVVLLVSEVSYQVWSISYGVWDARSYIPLHLCSFSTFLGIFLFWKRSEWIFYFYLYIGFFPPILALVTPDLLFEFPHYRYFKFFLHHMAIPLMVVYLFYSRRYTLQLRSVLYGIITLNVMAVPIFFINQWLGSNYFFLSGPPEANTALSLFGEGLQYYLNLELAAIAIFTLTYFFFRYADITTNRRRKKARLDTDS</sequence>
<dbReference type="EMBL" id="JBHUMF010000015">
    <property type="protein sequence ID" value="MFD2680489.1"/>
    <property type="molecule type" value="Genomic_DNA"/>
</dbReference>
<dbReference type="Pfam" id="PF14808">
    <property type="entry name" value="TMEM164"/>
    <property type="match status" value="1"/>
</dbReference>
<dbReference type="InterPro" id="IPR011737">
    <property type="entry name" value="CHP02206_TP0381"/>
</dbReference>
<protein>
    <submittedName>
        <fullName evidence="2">TIGR02206 family membrane protein</fullName>
    </submittedName>
</protein>
<keyword evidence="1" id="KW-0812">Transmembrane</keyword>
<dbReference type="Proteomes" id="UP001597506">
    <property type="component" value="Unassembled WGS sequence"/>
</dbReference>